<dbReference type="InterPro" id="IPR000719">
    <property type="entry name" value="Prot_kinase_dom"/>
</dbReference>
<feature type="domain" description="Protein kinase" evidence="16">
    <location>
        <begin position="93"/>
        <end position="377"/>
    </location>
</feature>
<dbReference type="InterPro" id="IPR017441">
    <property type="entry name" value="Protein_kinase_ATP_BS"/>
</dbReference>
<evidence type="ECO:0000256" key="12">
    <source>
        <dbReference type="PROSITE-ProRule" id="PRU10141"/>
    </source>
</evidence>
<evidence type="ECO:0000256" key="9">
    <source>
        <dbReference type="ARBA" id="ARBA00022989"/>
    </source>
</evidence>
<dbReference type="InterPro" id="IPR001245">
    <property type="entry name" value="Ser-Thr/Tyr_kinase_cat_dom"/>
</dbReference>
<evidence type="ECO:0000259" key="16">
    <source>
        <dbReference type="PROSITE" id="PS50011"/>
    </source>
</evidence>
<keyword evidence="5 15" id="KW-0732">Signal</keyword>
<dbReference type="CDD" id="cd14066">
    <property type="entry name" value="STKc_IRAK"/>
    <property type="match status" value="1"/>
</dbReference>
<keyword evidence="9" id="KW-1133">Transmembrane helix</keyword>
<dbReference type="SUPFAM" id="SSF56112">
    <property type="entry name" value="Protein kinase-like (PK-like)"/>
    <property type="match status" value="1"/>
</dbReference>
<evidence type="ECO:0000256" key="8">
    <source>
        <dbReference type="ARBA" id="ARBA00022840"/>
    </source>
</evidence>
<dbReference type="PROSITE" id="PS00108">
    <property type="entry name" value="PROTEIN_KINASE_ST"/>
    <property type="match status" value="1"/>
</dbReference>
<dbReference type="OrthoDB" id="4062651at2759"/>
<evidence type="ECO:0000256" key="7">
    <source>
        <dbReference type="ARBA" id="ARBA00022777"/>
    </source>
</evidence>
<feature type="signal peptide" evidence="15">
    <location>
        <begin position="1"/>
        <end position="22"/>
    </location>
</feature>
<keyword evidence="11" id="KW-0325">Glycoprotein</keyword>
<keyword evidence="3" id="KW-0808">Transferase</keyword>
<dbReference type="FunFam" id="1.10.510.10:FF:000537">
    <property type="entry name" value="Putative receptor-like protein kinase"/>
    <property type="match status" value="1"/>
</dbReference>
<keyword evidence="10" id="KW-0472">Membrane</keyword>
<dbReference type="SMART" id="SM00220">
    <property type="entry name" value="S_TKc"/>
    <property type="match status" value="1"/>
</dbReference>
<keyword evidence="6 12" id="KW-0547">Nucleotide-binding</keyword>
<evidence type="ECO:0000256" key="14">
    <source>
        <dbReference type="SAM" id="MobiDB-lite"/>
    </source>
</evidence>
<keyword evidence="18" id="KW-1185">Reference proteome</keyword>
<dbReference type="Pfam" id="PF07714">
    <property type="entry name" value="PK_Tyr_Ser-Thr"/>
    <property type="match status" value="1"/>
</dbReference>
<keyword evidence="8 12" id="KW-0067">ATP-binding</keyword>
<evidence type="ECO:0000256" key="15">
    <source>
        <dbReference type="SAM" id="SignalP"/>
    </source>
</evidence>
<dbReference type="InterPro" id="IPR011009">
    <property type="entry name" value="Kinase-like_dom_sf"/>
</dbReference>
<accession>A0A5J5AYZ2</accession>
<dbReference type="Gene3D" id="3.30.200.20">
    <property type="entry name" value="Phosphorylase Kinase, domain 1"/>
    <property type="match status" value="1"/>
</dbReference>
<dbReference type="PROSITE" id="PS00107">
    <property type="entry name" value="PROTEIN_KINASE_ATP"/>
    <property type="match status" value="1"/>
</dbReference>
<dbReference type="InterPro" id="IPR008271">
    <property type="entry name" value="Ser/Thr_kinase_AS"/>
</dbReference>
<evidence type="ECO:0000256" key="10">
    <source>
        <dbReference type="ARBA" id="ARBA00023136"/>
    </source>
</evidence>
<feature type="region of interest" description="Disordered" evidence="14">
    <location>
        <begin position="396"/>
        <end position="428"/>
    </location>
</feature>
<evidence type="ECO:0000256" key="13">
    <source>
        <dbReference type="RuleBase" id="RU000304"/>
    </source>
</evidence>
<evidence type="ECO:0000256" key="6">
    <source>
        <dbReference type="ARBA" id="ARBA00022741"/>
    </source>
</evidence>
<gene>
    <name evidence="17" type="ORF">F0562_030667</name>
</gene>
<feature type="compositionally biased region" description="Polar residues" evidence="14">
    <location>
        <begin position="396"/>
        <end position="412"/>
    </location>
</feature>
<dbReference type="PANTHER" id="PTHR27009">
    <property type="entry name" value="RUST RESISTANCE KINASE LR10-RELATED"/>
    <property type="match status" value="1"/>
</dbReference>
<evidence type="ECO:0000256" key="4">
    <source>
        <dbReference type="ARBA" id="ARBA00022692"/>
    </source>
</evidence>
<keyword evidence="2 13" id="KW-0723">Serine/threonine-protein kinase</keyword>
<feature type="chain" id="PRO_5023916169" description="Protein kinase domain-containing protein" evidence="15">
    <location>
        <begin position="23"/>
        <end position="428"/>
    </location>
</feature>
<dbReference type="InterPro" id="IPR045874">
    <property type="entry name" value="LRK10/LRL21-25-like"/>
</dbReference>
<comment type="similarity">
    <text evidence="13">Belongs to the protein kinase superfamily.</text>
</comment>
<proteinExistence type="inferred from homology"/>
<feature type="binding site" evidence="12">
    <location>
        <position position="121"/>
    </location>
    <ligand>
        <name>ATP</name>
        <dbReference type="ChEBI" id="CHEBI:30616"/>
    </ligand>
</feature>
<organism evidence="17 18">
    <name type="scientific">Nyssa sinensis</name>
    <dbReference type="NCBI Taxonomy" id="561372"/>
    <lineage>
        <taxon>Eukaryota</taxon>
        <taxon>Viridiplantae</taxon>
        <taxon>Streptophyta</taxon>
        <taxon>Embryophyta</taxon>
        <taxon>Tracheophyta</taxon>
        <taxon>Spermatophyta</taxon>
        <taxon>Magnoliopsida</taxon>
        <taxon>eudicotyledons</taxon>
        <taxon>Gunneridae</taxon>
        <taxon>Pentapetalae</taxon>
        <taxon>asterids</taxon>
        <taxon>Cornales</taxon>
        <taxon>Nyssaceae</taxon>
        <taxon>Nyssa</taxon>
    </lineage>
</organism>
<evidence type="ECO:0000256" key="11">
    <source>
        <dbReference type="ARBA" id="ARBA00023180"/>
    </source>
</evidence>
<reference evidence="17 18" key="1">
    <citation type="submission" date="2019-09" db="EMBL/GenBank/DDBJ databases">
        <title>A chromosome-level genome assembly of the Chinese tupelo Nyssa sinensis.</title>
        <authorList>
            <person name="Yang X."/>
            <person name="Kang M."/>
            <person name="Yang Y."/>
            <person name="Xiong H."/>
            <person name="Wang M."/>
            <person name="Zhang Z."/>
            <person name="Wang Z."/>
            <person name="Wu H."/>
            <person name="Ma T."/>
            <person name="Liu J."/>
            <person name="Xi Z."/>
        </authorList>
    </citation>
    <scope>NUCLEOTIDE SEQUENCE [LARGE SCALE GENOMIC DNA]</scope>
    <source>
        <strain evidence="17">J267</strain>
        <tissue evidence="17">Leaf</tissue>
    </source>
</reference>
<evidence type="ECO:0000256" key="5">
    <source>
        <dbReference type="ARBA" id="ARBA00022729"/>
    </source>
</evidence>
<dbReference type="PROSITE" id="PS50011">
    <property type="entry name" value="PROTEIN_KINASE_DOM"/>
    <property type="match status" value="1"/>
</dbReference>
<dbReference type="Proteomes" id="UP000325577">
    <property type="component" value="Linkage Group LG17"/>
</dbReference>
<comment type="subcellular location">
    <subcellularLocation>
        <location evidence="1">Membrane</location>
        <topology evidence="1">Single-pass type I membrane protein</topology>
    </subcellularLocation>
</comment>
<dbReference type="GO" id="GO:0016020">
    <property type="term" value="C:membrane"/>
    <property type="evidence" value="ECO:0007669"/>
    <property type="project" value="UniProtKB-SubCell"/>
</dbReference>
<dbReference type="GO" id="GO:0005524">
    <property type="term" value="F:ATP binding"/>
    <property type="evidence" value="ECO:0007669"/>
    <property type="project" value="UniProtKB-UniRule"/>
</dbReference>
<evidence type="ECO:0000313" key="17">
    <source>
        <dbReference type="EMBL" id="KAA8535664.1"/>
    </source>
</evidence>
<evidence type="ECO:0000256" key="1">
    <source>
        <dbReference type="ARBA" id="ARBA00004479"/>
    </source>
</evidence>
<dbReference type="GO" id="GO:0004674">
    <property type="term" value="F:protein serine/threonine kinase activity"/>
    <property type="evidence" value="ECO:0007669"/>
    <property type="project" value="UniProtKB-KW"/>
</dbReference>
<name>A0A5J5AYZ2_9ASTE</name>
<protein>
    <recommendedName>
        <fullName evidence="16">Protein kinase domain-containing protein</fullName>
    </recommendedName>
</protein>
<sequence length="428" mass="48087">MILAVVAVVIAIIDCLNNAGSAIPEYAPNATGHAYKALQPSPTQDSIIVAVPPVYPVIPDSQVEGAAMEIFLSNMASEKPIRFSREQIEGFTRSRSNILGEGGFGIVYKGEFPDGVQVAVKVLKNNPDKRMEEQFMAEVSTMGRTYHINLVRLYGFCFESTTRALVYEYMENGSLDAFLFGQKRVIEWEKLHEIAIGVAKGIAYLHEECQKRIIHYDIKPGNVLLDANLKPKVADFGLAKLCNRESSHVLITGYKGTRAYSAPEMWKPYPVTHKCDVYSFGVLLFEILTRRRSRDTNVSETQQWLPRWVWEKFENNELEEMLSVCRIEEKDREKATRTFMVALWCIQYLPEARPATSTVVRMLEGGMEITPPPYPFQHLESPANPGMVDGTKELVVSTSTTKTSQPSYSKPKQGTPMREAAGEAEKES</sequence>
<evidence type="ECO:0000313" key="18">
    <source>
        <dbReference type="Proteomes" id="UP000325577"/>
    </source>
</evidence>
<evidence type="ECO:0000256" key="3">
    <source>
        <dbReference type="ARBA" id="ARBA00022679"/>
    </source>
</evidence>
<keyword evidence="7" id="KW-0418">Kinase</keyword>
<keyword evidence="4" id="KW-0812">Transmembrane</keyword>
<dbReference type="EMBL" id="CM018040">
    <property type="protein sequence ID" value="KAA8535664.1"/>
    <property type="molecule type" value="Genomic_DNA"/>
</dbReference>
<evidence type="ECO:0000256" key="2">
    <source>
        <dbReference type="ARBA" id="ARBA00022527"/>
    </source>
</evidence>
<dbReference type="Gene3D" id="1.10.510.10">
    <property type="entry name" value="Transferase(Phosphotransferase) domain 1"/>
    <property type="match status" value="1"/>
</dbReference>
<dbReference type="AlphaFoldDB" id="A0A5J5AYZ2"/>